<protein>
    <recommendedName>
        <fullName evidence="3">F-box domain-containing protein</fullName>
    </recommendedName>
</protein>
<evidence type="ECO:0000313" key="2">
    <source>
        <dbReference type="Proteomes" id="UP000799779"/>
    </source>
</evidence>
<accession>A0A6A5VZ18</accession>
<evidence type="ECO:0008006" key="3">
    <source>
        <dbReference type="Google" id="ProtNLM"/>
    </source>
</evidence>
<proteinExistence type="predicted"/>
<dbReference type="AlphaFoldDB" id="A0A6A5VZ18"/>
<keyword evidence="2" id="KW-1185">Reference proteome</keyword>
<reference evidence="1" key="1">
    <citation type="journal article" date="2020" name="Stud. Mycol.">
        <title>101 Dothideomycetes genomes: a test case for predicting lifestyles and emergence of pathogens.</title>
        <authorList>
            <person name="Haridas S."/>
            <person name="Albert R."/>
            <person name="Binder M."/>
            <person name="Bloem J."/>
            <person name="Labutti K."/>
            <person name="Salamov A."/>
            <person name="Andreopoulos B."/>
            <person name="Baker S."/>
            <person name="Barry K."/>
            <person name="Bills G."/>
            <person name="Bluhm B."/>
            <person name="Cannon C."/>
            <person name="Castanera R."/>
            <person name="Culley D."/>
            <person name="Daum C."/>
            <person name="Ezra D."/>
            <person name="Gonzalez J."/>
            <person name="Henrissat B."/>
            <person name="Kuo A."/>
            <person name="Liang C."/>
            <person name="Lipzen A."/>
            <person name="Lutzoni F."/>
            <person name="Magnuson J."/>
            <person name="Mondo S."/>
            <person name="Nolan M."/>
            <person name="Ohm R."/>
            <person name="Pangilinan J."/>
            <person name="Park H.-J."/>
            <person name="Ramirez L."/>
            <person name="Alfaro M."/>
            <person name="Sun H."/>
            <person name="Tritt A."/>
            <person name="Yoshinaga Y."/>
            <person name="Zwiers L.-H."/>
            <person name="Turgeon B."/>
            <person name="Goodwin S."/>
            <person name="Spatafora J."/>
            <person name="Crous P."/>
            <person name="Grigoriev I."/>
        </authorList>
    </citation>
    <scope>NUCLEOTIDE SEQUENCE</scope>
    <source>
        <strain evidence="1">CBS 123094</strain>
    </source>
</reference>
<name>A0A6A5VZ18_9PLEO</name>
<sequence length="195" mass="22332">MSTCGFLTLPGEIRNHIYFFLSPPMGPLSTIGFLCTSKQIRQEAKPKILHHRLQHISMLEMEYSRILSAPVTTPKPTTVQEYSTHGFVVKMYVDRKNPNPDLMPNHRRLFDVVTILFNYCVCESRRGQDWTRVATAHSPKLTARTLIFDFSCVPRYPAAVVERMDQYSQRLEGLCAGLDTLVQGSTKIRDLQLGW</sequence>
<gene>
    <name evidence="1" type="ORF">P154DRAFT_539767</name>
</gene>
<dbReference type="EMBL" id="ML977666">
    <property type="protein sequence ID" value="KAF1994254.1"/>
    <property type="molecule type" value="Genomic_DNA"/>
</dbReference>
<evidence type="ECO:0000313" key="1">
    <source>
        <dbReference type="EMBL" id="KAF1994254.1"/>
    </source>
</evidence>
<dbReference type="OrthoDB" id="3671487at2759"/>
<organism evidence="1 2">
    <name type="scientific">Amniculicola lignicola CBS 123094</name>
    <dbReference type="NCBI Taxonomy" id="1392246"/>
    <lineage>
        <taxon>Eukaryota</taxon>
        <taxon>Fungi</taxon>
        <taxon>Dikarya</taxon>
        <taxon>Ascomycota</taxon>
        <taxon>Pezizomycotina</taxon>
        <taxon>Dothideomycetes</taxon>
        <taxon>Pleosporomycetidae</taxon>
        <taxon>Pleosporales</taxon>
        <taxon>Amniculicolaceae</taxon>
        <taxon>Amniculicola</taxon>
    </lineage>
</organism>
<dbReference type="Proteomes" id="UP000799779">
    <property type="component" value="Unassembled WGS sequence"/>
</dbReference>